<accession>A0A679GRL1</accession>
<dbReference type="InterPro" id="IPR054734">
    <property type="entry name" value="PqqF-like_C_4"/>
</dbReference>
<proteinExistence type="inferred from homology"/>
<evidence type="ECO:0000313" key="12">
    <source>
        <dbReference type="Proteomes" id="UP000501237"/>
    </source>
</evidence>
<evidence type="ECO:0000256" key="3">
    <source>
        <dbReference type="ARBA" id="ARBA00022723"/>
    </source>
</evidence>
<feature type="domain" description="Peptidase M16 N-terminal" evidence="7">
    <location>
        <begin position="25"/>
        <end position="132"/>
    </location>
</feature>
<dbReference type="EMBL" id="AP022642">
    <property type="protein sequence ID" value="BCA30149.1"/>
    <property type="molecule type" value="Genomic_DNA"/>
</dbReference>
<evidence type="ECO:0000256" key="1">
    <source>
        <dbReference type="ARBA" id="ARBA00007261"/>
    </source>
</evidence>
<dbReference type="InterPro" id="IPR054740">
    <property type="entry name" value="PqqF_N_2"/>
</dbReference>
<dbReference type="NCBIfam" id="TIGR02110">
    <property type="entry name" value="PQQ_syn_pqqF"/>
    <property type="match status" value="1"/>
</dbReference>
<dbReference type="GO" id="GO:0004222">
    <property type="term" value="F:metalloendopeptidase activity"/>
    <property type="evidence" value="ECO:0007669"/>
    <property type="project" value="InterPro"/>
</dbReference>
<evidence type="ECO:0000256" key="2">
    <source>
        <dbReference type="ARBA" id="ARBA00022670"/>
    </source>
</evidence>
<reference evidence="11 12" key="1">
    <citation type="journal article" date="2020" name="Microbiol. Resour. Announc.">
        <title>Complete genome sequence of Pseudomonas otitidis strain MrB4, isolated from Lake Biwa in Japan.</title>
        <authorList>
            <person name="Miyazaki K."/>
            <person name="Hase E."/>
            <person name="Maruya T."/>
        </authorList>
    </citation>
    <scope>NUCLEOTIDE SEQUENCE [LARGE SCALE GENOMIC DNA]</scope>
    <source>
        <strain evidence="11 12">MrB4</strain>
    </source>
</reference>
<keyword evidence="5" id="KW-0862">Zinc</keyword>
<dbReference type="GO" id="GO:0006508">
    <property type="term" value="P:proteolysis"/>
    <property type="evidence" value="ECO:0007669"/>
    <property type="project" value="UniProtKB-KW"/>
</dbReference>
<evidence type="ECO:0000259" key="8">
    <source>
        <dbReference type="Pfam" id="PF22454"/>
    </source>
</evidence>
<gene>
    <name evidence="11" type="primary">pqqF</name>
    <name evidence="11" type="ORF">PtoMrB4_41260</name>
</gene>
<organism evidence="11 12">
    <name type="scientific">Metapseudomonas otitidis</name>
    <dbReference type="NCBI Taxonomy" id="319939"/>
    <lineage>
        <taxon>Bacteria</taxon>
        <taxon>Pseudomonadati</taxon>
        <taxon>Pseudomonadota</taxon>
        <taxon>Gammaproteobacteria</taxon>
        <taxon>Pseudomonadales</taxon>
        <taxon>Pseudomonadaceae</taxon>
        <taxon>Metapseudomonas</taxon>
    </lineage>
</organism>
<evidence type="ECO:0000259" key="9">
    <source>
        <dbReference type="Pfam" id="PF22455"/>
    </source>
</evidence>
<keyword evidence="4" id="KW-0378">Hydrolase</keyword>
<dbReference type="InterPro" id="IPR011249">
    <property type="entry name" value="Metalloenz_LuxS/M16"/>
</dbReference>
<dbReference type="Pfam" id="PF22454">
    <property type="entry name" value="PQQ_syn_pqqF_N_2"/>
    <property type="match status" value="1"/>
</dbReference>
<dbReference type="PANTHER" id="PTHR43690:SF18">
    <property type="entry name" value="INSULIN-DEGRADING ENZYME-RELATED"/>
    <property type="match status" value="1"/>
</dbReference>
<dbReference type="InterPro" id="IPR011765">
    <property type="entry name" value="Pept_M16_N"/>
</dbReference>
<keyword evidence="6" id="KW-0482">Metalloprotease</keyword>
<dbReference type="Pfam" id="PF22455">
    <property type="entry name" value="PqqF_C_3"/>
    <property type="match status" value="1"/>
</dbReference>
<dbReference type="SUPFAM" id="SSF63411">
    <property type="entry name" value="LuxS/MPP-like metallohydrolase"/>
    <property type="match status" value="3"/>
</dbReference>
<dbReference type="Pfam" id="PF22456">
    <property type="entry name" value="PqqF-like_C_4"/>
    <property type="match status" value="1"/>
</dbReference>
<dbReference type="InterPro" id="IPR054733">
    <property type="entry name" value="PqqF_C_3"/>
</dbReference>
<dbReference type="Pfam" id="PF00675">
    <property type="entry name" value="Peptidase_M16"/>
    <property type="match status" value="1"/>
</dbReference>
<dbReference type="InterPro" id="IPR050626">
    <property type="entry name" value="Peptidase_M16"/>
</dbReference>
<keyword evidence="3" id="KW-0479">Metal-binding</keyword>
<protein>
    <submittedName>
        <fullName evidence="11">Coenzyme PQQ synthesis protein F</fullName>
    </submittedName>
</protein>
<dbReference type="KEGG" id="poj:PtoMrB4_41260"/>
<feature type="domain" description="Coenzyme PQQ synthesis protein F-like C-terminal lobe" evidence="10">
    <location>
        <begin position="665"/>
        <end position="753"/>
    </location>
</feature>
<comment type="similarity">
    <text evidence="1">Belongs to the peptidase M16 family.</text>
</comment>
<evidence type="ECO:0000313" key="11">
    <source>
        <dbReference type="EMBL" id="BCA30149.1"/>
    </source>
</evidence>
<dbReference type="InterPro" id="IPR011844">
    <property type="entry name" value="PQQ_synth_PqqF"/>
</dbReference>
<feature type="domain" description="Coenzyme PQQ synthesis protein F N-terminal lobe" evidence="8">
    <location>
        <begin position="243"/>
        <end position="387"/>
    </location>
</feature>
<evidence type="ECO:0000256" key="6">
    <source>
        <dbReference type="ARBA" id="ARBA00023049"/>
    </source>
</evidence>
<dbReference type="AlphaFoldDB" id="A0A679GRL1"/>
<feature type="domain" description="Coenzyme PQQ synthesis protein F C-terminal lobe" evidence="9">
    <location>
        <begin position="456"/>
        <end position="596"/>
    </location>
</feature>
<dbReference type="PANTHER" id="PTHR43690">
    <property type="entry name" value="NARDILYSIN"/>
    <property type="match status" value="1"/>
</dbReference>
<dbReference type="GO" id="GO:0018189">
    <property type="term" value="P:pyrroloquinoline quinone biosynthetic process"/>
    <property type="evidence" value="ECO:0007669"/>
    <property type="project" value="InterPro"/>
</dbReference>
<dbReference type="Gene3D" id="3.30.830.10">
    <property type="entry name" value="Metalloenzyme, LuxS/M16 peptidase-like"/>
    <property type="match status" value="3"/>
</dbReference>
<evidence type="ECO:0000259" key="10">
    <source>
        <dbReference type="Pfam" id="PF22456"/>
    </source>
</evidence>
<dbReference type="Proteomes" id="UP000501237">
    <property type="component" value="Chromosome"/>
</dbReference>
<evidence type="ECO:0000259" key="7">
    <source>
        <dbReference type="Pfam" id="PF00675"/>
    </source>
</evidence>
<name>A0A679GRL1_9GAMM</name>
<dbReference type="GO" id="GO:0008270">
    <property type="term" value="F:zinc ion binding"/>
    <property type="evidence" value="ECO:0007669"/>
    <property type="project" value="InterPro"/>
</dbReference>
<keyword evidence="2" id="KW-0645">Protease</keyword>
<evidence type="ECO:0000256" key="5">
    <source>
        <dbReference type="ARBA" id="ARBA00022833"/>
    </source>
</evidence>
<evidence type="ECO:0000256" key="4">
    <source>
        <dbReference type="ARBA" id="ARBA00022801"/>
    </source>
</evidence>
<sequence length="810" mass="87987">MSTVLPMSETPAPSSPLPLRTWQQPGPLAAVLLRVHAGSHDAPREWPGLAHFLEHLRFLGGQLFIQGERLMPFVQACGGRLNASTQAHHTDFFFELPADRLQAGLERLADLLQAPLPRLDLQRREREILQIEYLNRGRDPWTQAQSALAAVLAPGHPLADFHAGHRDSLAIDAPAFQAALGRFAEAGERQLWVVAPQPAEQVQAFVQQAFAGCPPGQALPHRAAPPLLPLACHSLRLQLPGAPRQWLAFALERQPETLPDAVALLSELLRDESPGSFQGWLCEQGLCDGLDLHLTYHHQGQALLVLELALADASADTRARIEGGLFAWLAALREREPWARLLHERPAAPRQAPLDFIRDQAQRHGTLPASALAALLAQLQPARLVRLLGEARPVSARCLSAGFELALEPAPLAPPLRPEVRWRFGPAPAFQAFVAPPQAPRAAPPLVRWPGDPGHAQLLLRWRLNPGVRDPAHYPALQRALRGLRSQAQQQGGDLLLLEQGLDWQLQVKGRSGDLPAMLAAALRTVLAPPLAACEQGPRLLQAGRNRLAAELPIRQLLQRLPEVLATPRGAAPAQAVVSPASIRRSLDASRWDVIALGLADDDLPSVQALLDALPGEAMPRSLAPPALAPGHYWHHLPGQGEPALVLFCPVPDRSARSEALWHWLGRSLESPFYQRLRTELNLGYAVFAGLRHVAGQSGLVFAVQAADTPVLEVLVQVQAFLDQAPPLLAQAEPLREALLQAWRQAAEDLPGNASPLHLGARPADWHLQLALALATLGPDDLHRALARLVAGEGGWHLLANAPSPGLPWR</sequence>